<dbReference type="EMBL" id="JRES01001701">
    <property type="protein sequence ID" value="KNC20811.1"/>
    <property type="molecule type" value="Genomic_DNA"/>
</dbReference>
<protein>
    <recommendedName>
        <fullName evidence="2">Inosine/uridine-preferring nucleoside hydrolase domain-containing protein</fullName>
    </recommendedName>
</protein>
<dbReference type="STRING" id="7375.A0A0L0BL69"/>
<evidence type="ECO:0000313" key="4">
    <source>
        <dbReference type="Proteomes" id="UP000037069"/>
    </source>
</evidence>
<organism evidence="3 4">
    <name type="scientific">Lucilia cuprina</name>
    <name type="common">Green bottle fly</name>
    <name type="synonym">Australian sheep blowfly</name>
    <dbReference type="NCBI Taxonomy" id="7375"/>
    <lineage>
        <taxon>Eukaryota</taxon>
        <taxon>Metazoa</taxon>
        <taxon>Ecdysozoa</taxon>
        <taxon>Arthropoda</taxon>
        <taxon>Hexapoda</taxon>
        <taxon>Insecta</taxon>
        <taxon>Pterygota</taxon>
        <taxon>Neoptera</taxon>
        <taxon>Endopterygota</taxon>
        <taxon>Diptera</taxon>
        <taxon>Brachycera</taxon>
        <taxon>Muscomorpha</taxon>
        <taxon>Oestroidea</taxon>
        <taxon>Calliphoridae</taxon>
        <taxon>Luciliinae</taxon>
        <taxon>Lucilia</taxon>
    </lineage>
</organism>
<dbReference type="InterPro" id="IPR052775">
    <property type="entry name" value="IUN_hydrolase"/>
</dbReference>
<reference evidence="3 4" key="1">
    <citation type="journal article" date="2015" name="Nat. Commun.">
        <title>Lucilia cuprina genome unlocks parasitic fly biology to underpin future interventions.</title>
        <authorList>
            <person name="Anstead C.A."/>
            <person name="Korhonen P.K."/>
            <person name="Young N.D."/>
            <person name="Hall R.S."/>
            <person name="Jex A.R."/>
            <person name="Murali S.C."/>
            <person name="Hughes D.S."/>
            <person name="Lee S.F."/>
            <person name="Perry T."/>
            <person name="Stroehlein A.J."/>
            <person name="Ansell B.R."/>
            <person name="Breugelmans B."/>
            <person name="Hofmann A."/>
            <person name="Qu J."/>
            <person name="Dugan S."/>
            <person name="Lee S.L."/>
            <person name="Chao H."/>
            <person name="Dinh H."/>
            <person name="Han Y."/>
            <person name="Doddapaneni H.V."/>
            <person name="Worley K.C."/>
            <person name="Muzny D.M."/>
            <person name="Ioannidis P."/>
            <person name="Waterhouse R.M."/>
            <person name="Zdobnov E.M."/>
            <person name="James P.J."/>
            <person name="Bagnall N.H."/>
            <person name="Kotze A.C."/>
            <person name="Gibbs R.A."/>
            <person name="Richards S."/>
            <person name="Batterham P."/>
            <person name="Gasser R.B."/>
        </authorList>
    </citation>
    <scope>NUCLEOTIDE SEQUENCE [LARGE SCALE GENOMIC DNA]</scope>
    <source>
        <strain evidence="3 4">LS</strain>
        <tissue evidence="3">Full body</tissue>
    </source>
</reference>
<sequence>AVLKPPVKTLAMASRNYVIFDCDGGSDDAWALLLLLKAEAENHLSILGITICGSGNTTLHNAAYNMLRILRACGRDEIPIFLGAAESLLSVEDHEKRPLFHGKDGFGDVLPQDEDIDVQDMVEGEHAVAAINQFCIENPRQVTIIAVGPLTNIALCYSMYGQEFSYNIKELYIMGGNHQGVGNYSRSAEFNFFNDPEAAHIVLTKSKCPITILPWEPCMHDRFFICIKWRLEQFGSKASQNPAVDLLNLVEAAQYLPPGYKGWNPCDAMLVATFLFNTQIILKQSHWHCVVDLNGHTRGQMVLDHLQEVDKNPKNVRIIELIDAEFFKKVAEWGSGLRELKVDLTSGKEAIKAEIKQENGC</sequence>
<dbReference type="OrthoDB" id="432381at2759"/>
<dbReference type="PANTHER" id="PTHR46190">
    <property type="entry name" value="SI:CH211-201H21.5-RELATED"/>
    <property type="match status" value="1"/>
</dbReference>
<dbReference type="InterPro" id="IPR001910">
    <property type="entry name" value="Inosine/uridine_hydrolase_dom"/>
</dbReference>
<dbReference type="Pfam" id="PF01156">
    <property type="entry name" value="IU_nuc_hydro"/>
    <property type="match status" value="1"/>
</dbReference>
<name>A0A0L0BL69_LUCCU</name>
<accession>A0A0L0BL69</accession>
<dbReference type="CDD" id="cd02649">
    <property type="entry name" value="nuc_hydro_CeIAG"/>
    <property type="match status" value="1"/>
</dbReference>
<evidence type="ECO:0000259" key="2">
    <source>
        <dbReference type="Pfam" id="PF01156"/>
    </source>
</evidence>
<dbReference type="InterPro" id="IPR036452">
    <property type="entry name" value="Ribo_hydro-like"/>
</dbReference>
<feature type="domain" description="Inosine/uridine-preferring nucleoside hydrolase" evidence="2">
    <location>
        <begin position="18"/>
        <end position="328"/>
    </location>
</feature>
<comment type="caution">
    <text evidence="3">The sequence shown here is derived from an EMBL/GenBank/DDBJ whole genome shotgun (WGS) entry which is preliminary data.</text>
</comment>
<evidence type="ECO:0000256" key="1">
    <source>
        <dbReference type="ARBA" id="ARBA00009176"/>
    </source>
</evidence>
<dbReference type="Gene3D" id="3.90.245.10">
    <property type="entry name" value="Ribonucleoside hydrolase-like"/>
    <property type="match status" value="1"/>
</dbReference>
<proteinExistence type="inferred from homology"/>
<dbReference type="PANTHER" id="PTHR46190:SF1">
    <property type="entry name" value="SI:CH211-201H21.5"/>
    <property type="match status" value="1"/>
</dbReference>
<gene>
    <name evidence="3" type="ORF">FF38_11270</name>
</gene>
<comment type="similarity">
    <text evidence="1">Belongs to the IUNH family.</text>
</comment>
<dbReference type="Proteomes" id="UP000037069">
    <property type="component" value="Unassembled WGS sequence"/>
</dbReference>
<evidence type="ECO:0000313" key="3">
    <source>
        <dbReference type="EMBL" id="KNC20811.1"/>
    </source>
</evidence>
<dbReference type="GO" id="GO:0016799">
    <property type="term" value="F:hydrolase activity, hydrolyzing N-glycosyl compounds"/>
    <property type="evidence" value="ECO:0007669"/>
    <property type="project" value="InterPro"/>
</dbReference>
<dbReference type="AlphaFoldDB" id="A0A0L0BL69"/>
<dbReference type="OMA" id="NWRLKEF"/>
<feature type="non-terminal residue" evidence="3">
    <location>
        <position position="1"/>
    </location>
</feature>
<dbReference type="SUPFAM" id="SSF53590">
    <property type="entry name" value="Nucleoside hydrolase"/>
    <property type="match status" value="1"/>
</dbReference>
<keyword evidence="4" id="KW-1185">Reference proteome</keyword>